<name>A0A844GQY8_9CHRO</name>
<organism evidence="3 4">
    <name type="scientific">Cyanobacterium aponinum 0216</name>
    <dbReference type="NCBI Taxonomy" id="2676140"/>
    <lineage>
        <taxon>Bacteria</taxon>
        <taxon>Bacillati</taxon>
        <taxon>Cyanobacteriota</taxon>
        <taxon>Cyanophyceae</taxon>
        <taxon>Oscillatoriophycideae</taxon>
        <taxon>Chroococcales</taxon>
        <taxon>Geminocystaceae</taxon>
        <taxon>Cyanobacterium</taxon>
    </lineage>
</organism>
<dbReference type="Proteomes" id="UP000437131">
    <property type="component" value="Unassembled WGS sequence"/>
</dbReference>
<evidence type="ECO:0000313" key="4">
    <source>
        <dbReference type="Proteomes" id="UP000437131"/>
    </source>
</evidence>
<dbReference type="EMBL" id="WMIA01000002">
    <property type="protein sequence ID" value="MTF37963.1"/>
    <property type="molecule type" value="Genomic_DNA"/>
</dbReference>
<reference evidence="3 4" key="1">
    <citation type="submission" date="2019-11" db="EMBL/GenBank/DDBJ databases">
        <title>Isolation of a new High Light Tolerant Cyanobacteria.</title>
        <authorList>
            <person name="Dobson Z."/>
            <person name="Vaughn N."/>
            <person name="Vaughn M."/>
            <person name="Fromme P."/>
            <person name="Mazor Y."/>
        </authorList>
    </citation>
    <scope>NUCLEOTIDE SEQUENCE [LARGE SCALE GENOMIC DNA]</scope>
    <source>
        <strain evidence="3 4">0216</strain>
    </source>
</reference>
<protein>
    <submittedName>
        <fullName evidence="3">Bacterial alpha-L-rhamnosidase</fullName>
    </submittedName>
</protein>
<dbReference type="InterPro" id="IPR054491">
    <property type="entry name" value="MGH1-like_GH"/>
</dbReference>
<sequence>MIQVAKNLYGKTFIPISLSEDSELPYAIDFQSQPTLVIKDNDLFLITDQLGNIVAGAKNQKRTVTGLFCHDTRFLSRSELQIAGQSPVLLSSCAESGYQITVNCTNPAIDNLLKRETIGIERKIVLRGGLFEEITLRNYTIHPVEIPITLSFQADFKDLFEVKSDRIRSQRGQSLQALNQSDNSLNFAYEGLDHSLMESLITFNHLKPTKIQGNTVIWNITLQSQASCRIGYALQTKINNKANSSILFPKSLTEGVKIAQREKDSWYQNTTKIRTDSEAVNQVITQAENDIYLLLQSFGQGKILVAGIPWFSTLFGRDSLIAARQTLIFDSQITRNTLLTLAEYQGKNHSDWHDESPGKILHELRLGELARCQEIPHTPYYGTVDATPLWLILYADYYDWSGDRSFAEKLWSNVLRAMDWIDHQRQKTGYIYYLRQAEGGLRNQGWKDSGDCIVNSKGELVEGAIALCEVQGYVYYAKVKLSHIAKILGEEKLAQKWQKEAEELKERFNRDFWLESEQYYALALDENGKPIDSITSNPGHCLSLGIYPPEKANLVAQRLMAEDLYSGWGIRTLSSFSPAYNPMGYHLGSVWHHDTAISALGLRHIGKIDDAMTIAQSLIEMTISQANHRPPELFCGFERKSSQNPVKYPVACFPQAWATGTIFQLLQMMINLLPDMKNNRLLIKNSRLPDFINRLSLENLRIGNNLIDLVLEKIDQQTICRITKQEGDLNIQL</sequence>
<dbReference type="SUPFAM" id="SSF48208">
    <property type="entry name" value="Six-hairpin glycosidases"/>
    <property type="match status" value="1"/>
</dbReference>
<proteinExistence type="predicted"/>
<evidence type="ECO:0000259" key="1">
    <source>
        <dbReference type="Pfam" id="PF14742"/>
    </source>
</evidence>
<evidence type="ECO:0000313" key="3">
    <source>
        <dbReference type="EMBL" id="MTF37963.1"/>
    </source>
</evidence>
<dbReference type="InterPro" id="IPR008928">
    <property type="entry name" value="6-hairpin_glycosidase_sf"/>
</dbReference>
<dbReference type="Gene3D" id="1.50.10.10">
    <property type="match status" value="1"/>
</dbReference>
<dbReference type="GO" id="GO:0005975">
    <property type="term" value="P:carbohydrate metabolic process"/>
    <property type="evidence" value="ECO:0007669"/>
    <property type="project" value="InterPro"/>
</dbReference>
<accession>A0A844GQY8</accession>
<dbReference type="InterPro" id="IPR012341">
    <property type="entry name" value="6hp_glycosidase-like_sf"/>
</dbReference>
<dbReference type="AlphaFoldDB" id="A0A844GQY8"/>
<dbReference type="RefSeq" id="WP_155082813.1">
    <property type="nucleotide sequence ID" value="NZ_WMIA01000002.1"/>
</dbReference>
<dbReference type="Pfam" id="PF14742">
    <property type="entry name" value="GDE_N_bis"/>
    <property type="match status" value="1"/>
</dbReference>
<comment type="caution">
    <text evidence="3">The sequence shown here is derived from an EMBL/GenBank/DDBJ whole genome shotgun (WGS) entry which is preliminary data.</text>
</comment>
<gene>
    <name evidence="3" type="ORF">GGC33_03375</name>
</gene>
<evidence type="ECO:0000259" key="2">
    <source>
        <dbReference type="Pfam" id="PF22422"/>
    </source>
</evidence>
<dbReference type="InterPro" id="IPR032856">
    <property type="entry name" value="GDE_N_bis"/>
</dbReference>
<dbReference type="PANTHER" id="PTHR34987:SF4">
    <property type="entry name" value="ALPHA-L-RHAMNOSIDASE C-TERMINAL DOMAIN-CONTAINING PROTEIN"/>
    <property type="match status" value="1"/>
</dbReference>
<dbReference type="PANTHER" id="PTHR34987">
    <property type="entry name" value="C, PUTATIVE (AFU_ORTHOLOGUE AFUA_3G02880)-RELATED"/>
    <property type="match status" value="1"/>
</dbReference>
<feature type="domain" description="Mannosylglycerate hydrolase MGH1-like glycoside hydrolase" evidence="2">
    <location>
        <begin position="319"/>
        <end position="624"/>
    </location>
</feature>
<dbReference type="Pfam" id="PF22422">
    <property type="entry name" value="MGH1-like_GH"/>
    <property type="match status" value="1"/>
</dbReference>
<feature type="domain" description="Putative glycogen debranching enzyme N-terminal" evidence="1">
    <location>
        <begin position="38"/>
        <end position="232"/>
    </location>
</feature>